<evidence type="ECO:0000259" key="5">
    <source>
        <dbReference type="PROSITE" id="PS51192"/>
    </source>
</evidence>
<keyword evidence="8" id="KW-1185">Reference proteome</keyword>
<name>A0ABQ7J6V2_9APIC</name>
<dbReference type="InterPro" id="IPR027417">
    <property type="entry name" value="P-loop_NTPase"/>
</dbReference>
<keyword evidence="1" id="KW-0547">Nucleotide-binding</keyword>
<dbReference type="Pfam" id="PF00271">
    <property type="entry name" value="Helicase_C"/>
    <property type="match status" value="1"/>
</dbReference>
<dbReference type="Pfam" id="PF00270">
    <property type="entry name" value="DEAD"/>
    <property type="match status" value="1"/>
</dbReference>
<comment type="caution">
    <text evidence="7">The sequence shown here is derived from an EMBL/GenBank/DDBJ whole genome shotgun (WGS) entry which is preliminary data.</text>
</comment>
<dbReference type="GO" id="GO:0004386">
    <property type="term" value="F:helicase activity"/>
    <property type="evidence" value="ECO:0007669"/>
    <property type="project" value="UniProtKB-KW"/>
</dbReference>
<reference evidence="7 8" key="1">
    <citation type="journal article" date="2020" name="bioRxiv">
        <title>Metabolic contributions of an alphaproteobacterial endosymbiont in the apicomplexan Cardiosporidium cionae.</title>
        <authorList>
            <person name="Hunter E.S."/>
            <person name="Paight C.J."/>
            <person name="Lane C.E."/>
        </authorList>
    </citation>
    <scope>NUCLEOTIDE SEQUENCE [LARGE SCALE GENOMIC DNA]</scope>
    <source>
        <strain evidence="7">ESH_2018</strain>
    </source>
</reference>
<evidence type="ECO:0000313" key="7">
    <source>
        <dbReference type="EMBL" id="KAF8819717.1"/>
    </source>
</evidence>
<evidence type="ECO:0000256" key="1">
    <source>
        <dbReference type="ARBA" id="ARBA00022741"/>
    </source>
</evidence>
<evidence type="ECO:0000313" key="8">
    <source>
        <dbReference type="Proteomes" id="UP000823046"/>
    </source>
</evidence>
<dbReference type="SMART" id="SM00487">
    <property type="entry name" value="DEXDc"/>
    <property type="match status" value="1"/>
</dbReference>
<dbReference type="InterPro" id="IPR050079">
    <property type="entry name" value="DEAD_box_RNA_helicase"/>
</dbReference>
<sequence>MDFSDLGVADWIINVCGMLQISYPTKIQKEALPLVYGGKHLIGKAHTGSGKTVCYCWPILQRLCRDPFGIYACVLLPSRELVAQVSEQFHIFGAAIGLTLVQCVGGKDLTNQSAALANGPHVVIATPGRLADHLRNPSNGIVKKLSQLKVFVLDEADHLLSKCFESDLLTILPKIPSAACGRQTLLFSATLTPSMTKLRDSFNASNNSQMLMVDANPEEAVPKNLQQKYIFLPRRVHLIYLVHILSEGLKGQRGIIFTATCRECQLVTSTLEALEFSVTNLHALHNQRRRNACLMKFRSARANLLIATDIASRGLDLPKVDFVINLNFPRTYEYYIHRVGRTARAGRQGFALSFVSEKDIHSVHAIEEQLQQKLVEFELDEDQVLKRLSAVTKAIQKSLLFLEEIGFEEKVAELRHRRKRHFSLVEINESEKISCS</sequence>
<proteinExistence type="predicted"/>
<organism evidence="7 8">
    <name type="scientific">Cardiosporidium cionae</name>
    <dbReference type="NCBI Taxonomy" id="476202"/>
    <lineage>
        <taxon>Eukaryota</taxon>
        <taxon>Sar</taxon>
        <taxon>Alveolata</taxon>
        <taxon>Apicomplexa</taxon>
        <taxon>Aconoidasida</taxon>
        <taxon>Nephromycida</taxon>
        <taxon>Cardiosporidium</taxon>
    </lineage>
</organism>
<evidence type="ECO:0000259" key="6">
    <source>
        <dbReference type="PROSITE" id="PS51194"/>
    </source>
</evidence>
<gene>
    <name evidence="7" type="ORF">IE077_004614</name>
</gene>
<dbReference type="InterPro" id="IPR001650">
    <property type="entry name" value="Helicase_C-like"/>
</dbReference>
<dbReference type="PANTHER" id="PTHR47959">
    <property type="entry name" value="ATP-DEPENDENT RNA HELICASE RHLE-RELATED"/>
    <property type="match status" value="1"/>
</dbReference>
<accession>A0ABQ7J6V2</accession>
<keyword evidence="4" id="KW-0067">ATP-binding</keyword>
<dbReference type="CDD" id="cd18787">
    <property type="entry name" value="SF2_C_DEAD"/>
    <property type="match status" value="1"/>
</dbReference>
<dbReference type="Proteomes" id="UP000823046">
    <property type="component" value="Unassembled WGS sequence"/>
</dbReference>
<dbReference type="InterPro" id="IPR014001">
    <property type="entry name" value="Helicase_ATP-bd"/>
</dbReference>
<keyword evidence="2" id="KW-0378">Hydrolase</keyword>
<dbReference type="SUPFAM" id="SSF52540">
    <property type="entry name" value="P-loop containing nucleoside triphosphate hydrolases"/>
    <property type="match status" value="1"/>
</dbReference>
<evidence type="ECO:0000256" key="4">
    <source>
        <dbReference type="ARBA" id="ARBA00022840"/>
    </source>
</evidence>
<feature type="domain" description="Helicase ATP-binding" evidence="5">
    <location>
        <begin position="32"/>
        <end position="209"/>
    </location>
</feature>
<dbReference type="SMART" id="SM00490">
    <property type="entry name" value="HELICc"/>
    <property type="match status" value="1"/>
</dbReference>
<dbReference type="PROSITE" id="PS51192">
    <property type="entry name" value="HELICASE_ATP_BIND_1"/>
    <property type="match status" value="1"/>
</dbReference>
<dbReference type="Gene3D" id="3.40.50.300">
    <property type="entry name" value="P-loop containing nucleotide triphosphate hydrolases"/>
    <property type="match status" value="2"/>
</dbReference>
<evidence type="ECO:0000256" key="2">
    <source>
        <dbReference type="ARBA" id="ARBA00022801"/>
    </source>
</evidence>
<dbReference type="EMBL" id="JADAQX010000628">
    <property type="protein sequence ID" value="KAF8819717.1"/>
    <property type="molecule type" value="Genomic_DNA"/>
</dbReference>
<evidence type="ECO:0000256" key="3">
    <source>
        <dbReference type="ARBA" id="ARBA00022806"/>
    </source>
</evidence>
<protein>
    <submittedName>
        <fullName evidence="7">DEAD/DEAH box helicase domain-containing protein</fullName>
    </submittedName>
</protein>
<feature type="domain" description="Helicase C-terminal" evidence="6">
    <location>
        <begin position="224"/>
        <end position="385"/>
    </location>
</feature>
<dbReference type="PROSITE" id="PS51194">
    <property type="entry name" value="HELICASE_CTER"/>
    <property type="match status" value="1"/>
</dbReference>
<keyword evidence="3 7" id="KW-0347">Helicase</keyword>
<dbReference type="PANTHER" id="PTHR47959:SF24">
    <property type="entry name" value="ATP-DEPENDENT RNA HELICASE"/>
    <property type="match status" value="1"/>
</dbReference>
<dbReference type="InterPro" id="IPR011545">
    <property type="entry name" value="DEAD/DEAH_box_helicase_dom"/>
</dbReference>